<dbReference type="RefSeq" id="WP_121368354.1">
    <property type="nucleotide sequence ID" value="NZ_RBKS01000001.1"/>
</dbReference>
<feature type="domain" description="RAMA" evidence="3">
    <location>
        <begin position="607"/>
        <end position="703"/>
    </location>
</feature>
<protein>
    <submittedName>
        <fullName evidence="4">Uncharacterized protein DUF1524</fullName>
    </submittedName>
</protein>
<organism evidence="4 5">
    <name type="scientific">Frondihabitans australicus</name>
    <dbReference type="NCBI Taxonomy" id="386892"/>
    <lineage>
        <taxon>Bacteria</taxon>
        <taxon>Bacillati</taxon>
        <taxon>Actinomycetota</taxon>
        <taxon>Actinomycetes</taxon>
        <taxon>Micrococcales</taxon>
        <taxon>Microbacteriaceae</taxon>
        <taxon>Frondihabitans</taxon>
    </lineage>
</organism>
<gene>
    <name evidence="4" type="ORF">C8E83_0586</name>
</gene>
<dbReference type="Proteomes" id="UP000280008">
    <property type="component" value="Unassembled WGS sequence"/>
</dbReference>
<dbReference type="Pfam" id="PF07510">
    <property type="entry name" value="GmrSD_C"/>
    <property type="match status" value="1"/>
</dbReference>
<dbReference type="PANTHER" id="PTHR35149:SF1">
    <property type="entry name" value="DUF5655 DOMAIN-CONTAINING PROTEIN"/>
    <property type="match status" value="1"/>
</dbReference>
<dbReference type="InterPro" id="IPR040843">
    <property type="entry name" value="RAMA"/>
</dbReference>
<dbReference type="InterPro" id="IPR011089">
    <property type="entry name" value="GmrSD_C"/>
</dbReference>
<evidence type="ECO:0000259" key="3">
    <source>
        <dbReference type="Pfam" id="PF18755"/>
    </source>
</evidence>
<dbReference type="AlphaFoldDB" id="A0A495IBW1"/>
<evidence type="ECO:0000313" key="4">
    <source>
        <dbReference type="EMBL" id="RKR73493.1"/>
    </source>
</evidence>
<dbReference type="Pfam" id="PF03235">
    <property type="entry name" value="GmrSD_N"/>
    <property type="match status" value="1"/>
</dbReference>
<feature type="domain" description="GmrSD restriction endonucleases N-terminal" evidence="1">
    <location>
        <begin position="16"/>
        <end position="238"/>
    </location>
</feature>
<dbReference type="InterPro" id="IPR004919">
    <property type="entry name" value="GmrSD_N"/>
</dbReference>
<comment type="caution">
    <text evidence="4">The sequence shown here is derived from an EMBL/GenBank/DDBJ whole genome shotgun (WGS) entry which is preliminary data.</text>
</comment>
<dbReference type="Pfam" id="PF18755">
    <property type="entry name" value="RAMA"/>
    <property type="match status" value="1"/>
</dbReference>
<reference evidence="4 5" key="1">
    <citation type="submission" date="2018-10" db="EMBL/GenBank/DDBJ databases">
        <title>Sequencing the genomes of 1000 actinobacteria strains.</title>
        <authorList>
            <person name="Klenk H.-P."/>
        </authorList>
    </citation>
    <scope>NUCLEOTIDE SEQUENCE [LARGE SCALE GENOMIC DNA]</scope>
    <source>
        <strain evidence="4 5">DSM 17894</strain>
    </source>
</reference>
<name>A0A495IBW1_9MICO</name>
<evidence type="ECO:0000313" key="5">
    <source>
        <dbReference type="Proteomes" id="UP000280008"/>
    </source>
</evidence>
<dbReference type="OrthoDB" id="9798761at2"/>
<sequence length="706" mass="78923">MLTQVTSPQQVFFAPQRLVVPLFQRPYVWSRELQWEPLWNDITRLVDAIAAGDSQATHFLGAVVLQTQQTVLGGLPQHTVIDGQQRLTTLQVLLDALHAELVDRGYVGLAGQVEGLVENGESFRVGVEDRFKVWPTNRDRETFAAVMSAPSPVDYRVLPAGRLRDAHEFFARSIASWLDSDASTADSRAGLLVPAVTTRLQLVSIQLQANEDAQEIFETLNARGTPLTAADLIKNFVFQRFDGTDEATEQAYLEYWYAFETPFWEAEVTAGRIRYTRSSLFLTQWLTARTLLDIPAREVFAQFKRYVNSSSGDVNALLKDLKAAADRYRAFTEASESHDGALDRVALFVYRISTLDSELAKPVLIWLGEREQAAITDDERDRFLGVLESWFVRRALVRVQSQGANRFIVDLLTTLSQRPAGARIDDVARDFLTSQRSTVGYWPDDAEVRRELVDLEAYRRLRRGRLRMVLEAVEDRYRGFGIDGQRPFSAAPVSRGVCTIEHIMPQEWRANWGDDTVNDTDRDQLVQTLGNLTLVTQSLNTRLSNAGWTGEAGKRASLIRHDTLLLVRNVVHEHAEAWTEEDIRTRTSSLIDSILAIWPVPQGHVSSTDSAVERAQYRVEVADLLRAGAVSAGAVLYAKPAAYRGSTAIVEENGHLAMADRVFATVSGAARFLQGGGTVAGWNFWCVDETLTRTLADVRSDYASGI</sequence>
<evidence type="ECO:0000259" key="1">
    <source>
        <dbReference type="Pfam" id="PF03235"/>
    </source>
</evidence>
<evidence type="ECO:0000259" key="2">
    <source>
        <dbReference type="Pfam" id="PF07510"/>
    </source>
</evidence>
<dbReference type="EMBL" id="RBKS01000001">
    <property type="protein sequence ID" value="RKR73493.1"/>
    <property type="molecule type" value="Genomic_DNA"/>
</dbReference>
<proteinExistence type="predicted"/>
<feature type="domain" description="GmrSD restriction endonucleases C-terminal" evidence="2">
    <location>
        <begin position="442"/>
        <end position="591"/>
    </location>
</feature>
<keyword evidence="5" id="KW-1185">Reference proteome</keyword>
<dbReference type="PANTHER" id="PTHR35149">
    <property type="entry name" value="SLL5132 PROTEIN"/>
    <property type="match status" value="1"/>
</dbReference>
<accession>A0A495IBW1</accession>